<dbReference type="InterPro" id="IPR036788">
    <property type="entry name" value="T_IF-3_C_sf"/>
</dbReference>
<feature type="region of interest" description="Disordered" evidence="5">
    <location>
        <begin position="178"/>
        <end position="197"/>
    </location>
</feature>
<dbReference type="Gene3D" id="3.30.110.10">
    <property type="entry name" value="Translation initiation factor 3 (IF-3), C-terminal domain"/>
    <property type="match status" value="1"/>
</dbReference>
<organism evidence="8 9">
    <name type="scientific">Coccomyxa viridis</name>
    <dbReference type="NCBI Taxonomy" id="1274662"/>
    <lineage>
        <taxon>Eukaryota</taxon>
        <taxon>Viridiplantae</taxon>
        <taxon>Chlorophyta</taxon>
        <taxon>core chlorophytes</taxon>
        <taxon>Trebouxiophyceae</taxon>
        <taxon>Trebouxiophyceae incertae sedis</taxon>
        <taxon>Coccomyxaceae</taxon>
        <taxon>Coccomyxa</taxon>
    </lineage>
</organism>
<keyword evidence="9" id="KW-1185">Reference proteome</keyword>
<dbReference type="InterPro" id="IPR001288">
    <property type="entry name" value="Translation_initiation_fac_3"/>
</dbReference>
<evidence type="ECO:0000256" key="2">
    <source>
        <dbReference type="ARBA" id="ARBA00022540"/>
    </source>
</evidence>
<dbReference type="Pfam" id="PF05198">
    <property type="entry name" value="IF3_N"/>
    <property type="match status" value="1"/>
</dbReference>
<comment type="subcellular location">
    <subcellularLocation>
        <location evidence="4">Plastid</location>
        <location evidence="4">Chloroplast</location>
    </subcellularLocation>
</comment>
<dbReference type="NCBIfam" id="TIGR00168">
    <property type="entry name" value="infC"/>
    <property type="match status" value="1"/>
</dbReference>
<evidence type="ECO:0000259" key="6">
    <source>
        <dbReference type="Pfam" id="PF00707"/>
    </source>
</evidence>
<reference evidence="8 9" key="1">
    <citation type="submission" date="2023-10" db="EMBL/GenBank/DDBJ databases">
        <authorList>
            <person name="Maclean D."/>
            <person name="Macfadyen A."/>
        </authorList>
    </citation>
    <scope>NUCLEOTIDE SEQUENCE [LARGE SCALE GENOMIC DNA]</scope>
</reference>
<dbReference type="EMBL" id="CAUYUE010000004">
    <property type="protein sequence ID" value="CAK0762071.1"/>
    <property type="molecule type" value="Genomic_DNA"/>
</dbReference>
<dbReference type="PANTHER" id="PTHR10938">
    <property type="entry name" value="TRANSLATION INITIATION FACTOR IF-3"/>
    <property type="match status" value="1"/>
</dbReference>
<feature type="region of interest" description="Disordered" evidence="5">
    <location>
        <begin position="38"/>
        <end position="151"/>
    </location>
</feature>
<gene>
    <name evidence="8" type="ORF">CVIRNUC_002920</name>
</gene>
<dbReference type="Proteomes" id="UP001314263">
    <property type="component" value="Unassembled WGS sequence"/>
</dbReference>
<feature type="domain" description="Translation initiation factor 3 N-terminal" evidence="7">
    <location>
        <begin position="195"/>
        <end position="264"/>
    </location>
</feature>
<proteinExistence type="inferred from homology"/>
<dbReference type="InterPro" id="IPR019814">
    <property type="entry name" value="Translation_initiation_fac_3_N"/>
</dbReference>
<sequence length="376" mass="41038">MPGALHGHLNCNHCTFLSRHAVQILAFRPALRQQIASRHSSVVKCQRPPSGNRGRDGGRGGGTSRGGTPGRGGGGGQGYQGNSSRGGSSSQPGRGYQGSNPQGGSSYQPGRGYQGNNFRGGGSSQAGRGYQGSNPRGGYQPGRGGYQGRGGQQLLQRQSPLDGQSDEQIEAQALADLAQRSQRQRRNRPESDVPVNDEIVADQVRAVGPEKEMMGVMTLSEALDRADEMDVDVVMINPKADPPVVRLVDFSKFRYEQARAVKEASKKQRENRQDLKELKFRPSTDVHDYQVRLRSAQKFIAKGDKVKLTITFKGREMQFQDIGRDLFKKFVDDLQSALEEDAKVEGNKDAVQATVQQDAKMQGNQMTLLLSPLTKK</sequence>
<dbReference type="HAMAP" id="MF_00080">
    <property type="entry name" value="IF_3"/>
    <property type="match status" value="1"/>
</dbReference>
<dbReference type="PANTHER" id="PTHR10938:SF0">
    <property type="entry name" value="TRANSLATION INITIATION FACTOR IF-3, MITOCHONDRIAL"/>
    <property type="match status" value="1"/>
</dbReference>
<accession>A0AAV1I061</accession>
<dbReference type="InterPro" id="IPR019815">
    <property type="entry name" value="Translation_initiation_fac_3_C"/>
</dbReference>
<dbReference type="AlphaFoldDB" id="A0AAV1I061"/>
<dbReference type="Gene3D" id="3.10.20.80">
    <property type="entry name" value="Translation initiation factor 3 (IF-3), N-terminal domain"/>
    <property type="match status" value="1"/>
</dbReference>
<dbReference type="GO" id="GO:0009507">
    <property type="term" value="C:chloroplast"/>
    <property type="evidence" value="ECO:0007669"/>
    <property type="project" value="UniProtKB-SubCell"/>
</dbReference>
<dbReference type="SUPFAM" id="SSF54364">
    <property type="entry name" value="Translation initiation factor IF3, N-terminal domain"/>
    <property type="match status" value="1"/>
</dbReference>
<protein>
    <recommendedName>
        <fullName evidence="4">Translation initiation factor IF-3</fullName>
    </recommendedName>
</protein>
<evidence type="ECO:0000259" key="7">
    <source>
        <dbReference type="Pfam" id="PF05198"/>
    </source>
</evidence>
<evidence type="ECO:0000256" key="4">
    <source>
        <dbReference type="RuleBase" id="RU000646"/>
    </source>
</evidence>
<name>A0AAV1I061_9CHLO</name>
<evidence type="ECO:0000256" key="5">
    <source>
        <dbReference type="SAM" id="MobiDB-lite"/>
    </source>
</evidence>
<comment type="caution">
    <text evidence="8">The sequence shown here is derived from an EMBL/GenBank/DDBJ whole genome shotgun (WGS) entry which is preliminary data.</text>
</comment>
<comment type="subunit">
    <text evidence="4">Monomer.</text>
</comment>
<evidence type="ECO:0000256" key="1">
    <source>
        <dbReference type="ARBA" id="ARBA00005439"/>
    </source>
</evidence>
<dbReference type="InterPro" id="IPR019813">
    <property type="entry name" value="Translation_initiation_fac3_CS"/>
</dbReference>
<feature type="domain" description="Translation initiation factor 3 C-terminal" evidence="6">
    <location>
        <begin position="274"/>
        <end position="347"/>
    </location>
</feature>
<comment type="similarity">
    <text evidence="1 4">Belongs to the IF-3 family.</text>
</comment>
<dbReference type="GO" id="GO:0032790">
    <property type="term" value="P:ribosome disassembly"/>
    <property type="evidence" value="ECO:0007669"/>
    <property type="project" value="TreeGrafter"/>
</dbReference>
<feature type="compositionally biased region" description="Gly residues" evidence="5">
    <location>
        <begin position="139"/>
        <end position="151"/>
    </location>
</feature>
<comment type="function">
    <text evidence="4">IF-3 binds to the 30S ribosomal subunit and shifts the equilibrium between 70S ribosomes and their 50S and 30S subunits in favor of the free subunits, thus enhancing the availability of 30S subunits on which protein synthesis initiation begins.</text>
</comment>
<keyword evidence="3 4" id="KW-0648">Protein biosynthesis</keyword>
<dbReference type="GO" id="GO:0003743">
    <property type="term" value="F:translation initiation factor activity"/>
    <property type="evidence" value="ECO:0007669"/>
    <property type="project" value="UniProtKB-KW"/>
</dbReference>
<dbReference type="SUPFAM" id="SSF55200">
    <property type="entry name" value="Translation initiation factor IF3, C-terminal domain"/>
    <property type="match status" value="1"/>
</dbReference>
<dbReference type="PROSITE" id="PS00938">
    <property type="entry name" value="IF3"/>
    <property type="match status" value="1"/>
</dbReference>
<evidence type="ECO:0000313" key="9">
    <source>
        <dbReference type="Proteomes" id="UP001314263"/>
    </source>
</evidence>
<keyword evidence="2 4" id="KW-0396">Initiation factor</keyword>
<dbReference type="InterPro" id="IPR036787">
    <property type="entry name" value="T_IF-3_N_sf"/>
</dbReference>
<evidence type="ECO:0000313" key="8">
    <source>
        <dbReference type="EMBL" id="CAK0762071.1"/>
    </source>
</evidence>
<evidence type="ECO:0000256" key="3">
    <source>
        <dbReference type="ARBA" id="ARBA00022917"/>
    </source>
</evidence>
<dbReference type="Pfam" id="PF00707">
    <property type="entry name" value="IF3_C"/>
    <property type="match status" value="1"/>
</dbReference>
<feature type="compositionally biased region" description="Low complexity" evidence="5">
    <location>
        <begin position="80"/>
        <end position="99"/>
    </location>
</feature>
<dbReference type="GO" id="GO:0043022">
    <property type="term" value="F:ribosome binding"/>
    <property type="evidence" value="ECO:0007669"/>
    <property type="project" value="TreeGrafter"/>
</dbReference>
<feature type="compositionally biased region" description="Gly residues" evidence="5">
    <location>
        <begin position="59"/>
        <end position="79"/>
    </location>
</feature>